<dbReference type="SUPFAM" id="SSF52768">
    <property type="entry name" value="Arginase/deacetylase"/>
    <property type="match status" value="1"/>
</dbReference>
<dbReference type="Proteomes" id="UP000007719">
    <property type="component" value="Chromosome"/>
</dbReference>
<dbReference type="InterPro" id="IPR023696">
    <property type="entry name" value="Ureohydrolase_dom_sf"/>
</dbReference>
<dbReference type="HOGENOM" id="CLU_066809_1_1_0"/>
<dbReference type="PANTHER" id="PTHR11358:SF41">
    <property type="entry name" value="ARGINASE"/>
    <property type="match status" value="1"/>
</dbReference>
<proteinExistence type="predicted"/>
<sequence length="235" mass="27621">MYNKENFPAYFLCFDDTYFNQRNLIKFGKIIDLRAFTQVKYLCSYDKLEEIGKFVGSEKGIKFLGKSDFHYLTYLFVRNIKVKFNFIVIDHHLDFKNTFDGYISCGSWLRDVLKLPLVEKIFLITSDNNTMKVPNKLIIVNKFSILEDVLRRLPIYISIDKDILDKKYLSTNWEQGNMNLDEFLNLLNFLSHFNVIGVDVCGEPDFNLAEYKKSEQLNLMIYSIFAKNISLKISA</sequence>
<dbReference type="RefSeq" id="WP_012583320.1">
    <property type="nucleotide sequence ID" value="NC_011661.1"/>
</dbReference>
<dbReference type="PANTHER" id="PTHR11358">
    <property type="entry name" value="ARGINASE/AGMATINASE"/>
    <property type="match status" value="1"/>
</dbReference>
<dbReference type="InterPro" id="IPR006035">
    <property type="entry name" value="Ureohydrolase"/>
</dbReference>
<reference evidence="2" key="1">
    <citation type="journal article" date="2016" name="Front. Microbiol.">
        <title>The complete genome sequence of hyperthermophile Dictyoglomus turgidum DSM 6724 reveals a specialized carbohydrate fermentor.</title>
        <authorList>
            <person name="Brumm P.J."/>
            <person name="Gowda K."/>
            <person name="Robb F.T."/>
            <person name="Mead D.A."/>
        </authorList>
    </citation>
    <scope>NUCLEOTIDE SEQUENCE [LARGE SCALE GENOMIC DNA]</scope>
    <source>
        <strain evidence="2">DSM 6724 / Z-1310</strain>
    </source>
</reference>
<dbReference type="EnsemblBacteria" id="ACK42236">
    <property type="protein sequence ID" value="ACK42236"/>
    <property type="gene ID" value="Dtur_0956"/>
</dbReference>
<dbReference type="OrthoDB" id="9805406at2"/>
<dbReference type="AlphaFoldDB" id="B8E1A8"/>
<dbReference type="GO" id="GO:0033389">
    <property type="term" value="P:putrescine biosynthetic process from arginine, via agmatine"/>
    <property type="evidence" value="ECO:0000318"/>
    <property type="project" value="GO_Central"/>
</dbReference>
<keyword evidence="2" id="KW-1185">Reference proteome</keyword>
<dbReference type="KEGG" id="dtu:Dtur_0956"/>
<dbReference type="GO" id="GO:0046872">
    <property type="term" value="F:metal ion binding"/>
    <property type="evidence" value="ECO:0007669"/>
    <property type="project" value="InterPro"/>
</dbReference>
<dbReference type="STRING" id="515635.Dtur_0956"/>
<protein>
    <recommendedName>
        <fullName evidence="3">Arginase</fullName>
    </recommendedName>
</protein>
<dbReference type="GO" id="GO:0008783">
    <property type="term" value="F:agmatinase activity"/>
    <property type="evidence" value="ECO:0000318"/>
    <property type="project" value="GO_Central"/>
</dbReference>
<accession>B8E1A8</accession>
<organism evidence="1 2">
    <name type="scientific">Dictyoglomus turgidum (strain DSM 6724 / Z-1310)</name>
    <dbReference type="NCBI Taxonomy" id="515635"/>
    <lineage>
        <taxon>Bacteria</taxon>
        <taxon>Pseudomonadati</taxon>
        <taxon>Dictyoglomota</taxon>
        <taxon>Dictyoglomia</taxon>
        <taxon>Dictyoglomales</taxon>
        <taxon>Dictyoglomaceae</taxon>
        <taxon>Dictyoglomus</taxon>
    </lineage>
</organism>
<evidence type="ECO:0000313" key="2">
    <source>
        <dbReference type="Proteomes" id="UP000007719"/>
    </source>
</evidence>
<gene>
    <name evidence="1" type="ordered locus">Dtur_0956</name>
</gene>
<evidence type="ECO:0000313" key="1">
    <source>
        <dbReference type="EMBL" id="ACK42236.1"/>
    </source>
</evidence>
<dbReference type="Gene3D" id="3.40.800.10">
    <property type="entry name" value="Ureohydrolase domain"/>
    <property type="match status" value="1"/>
</dbReference>
<evidence type="ECO:0008006" key="3">
    <source>
        <dbReference type="Google" id="ProtNLM"/>
    </source>
</evidence>
<dbReference type="EMBL" id="CP001251">
    <property type="protein sequence ID" value="ACK42236.1"/>
    <property type="molecule type" value="Genomic_DNA"/>
</dbReference>
<dbReference type="eggNOG" id="COG0010">
    <property type="taxonomic scope" value="Bacteria"/>
</dbReference>
<dbReference type="InParanoid" id="B8E1A8"/>
<name>B8E1A8_DICTD</name>